<dbReference type="VEuPathDB" id="ToxoDB:LOC113146725"/>
<gene>
    <name evidence="1" type="ORF">cyc_07803</name>
</gene>
<keyword evidence="2" id="KW-1185">Reference proteome</keyword>
<evidence type="ECO:0000313" key="1">
    <source>
        <dbReference type="EMBL" id="OEH73610.1"/>
    </source>
</evidence>
<protein>
    <submittedName>
        <fullName evidence="1">Uncharacterized protein</fullName>
    </submittedName>
</protein>
<reference evidence="1 2" key="1">
    <citation type="journal article" date="2016" name="BMC Genomics">
        <title>Comparative genomics reveals Cyclospora cayetanensis possesses coccidia-like metabolism and invasion components but unique surface antigens.</title>
        <authorList>
            <person name="Liu S."/>
            <person name="Wang L."/>
            <person name="Zheng H."/>
            <person name="Xu Z."/>
            <person name="Roellig D.M."/>
            <person name="Li N."/>
            <person name="Frace M.A."/>
            <person name="Tang K."/>
            <person name="Arrowood M.J."/>
            <person name="Moss D.M."/>
            <person name="Zhang L."/>
            <person name="Feng Y."/>
            <person name="Xiao L."/>
        </authorList>
    </citation>
    <scope>NUCLEOTIDE SEQUENCE [LARGE SCALE GENOMIC DNA]</scope>
    <source>
        <strain evidence="1 2">CHN_HEN01</strain>
    </source>
</reference>
<name>A0A1D3CQY2_9EIME</name>
<dbReference type="VEuPathDB" id="ToxoDB:cyc_07803"/>
<sequence>MSALFAAAARGSTSAGVFPVVAAIARWTRPPPAWTNSCRASYGTTTPPSTAGAGAALAAASPTKGAVAIKPVSAAHCSSRAGAVAASAAAFLGNSVSKNPQSTGIYVVEAAAGQLRSVLIADELLYGTAFQQPQQPTSVAASCSASASSHACEGLSSGRLVSRDTDAAEAAGTSAVAAVATAVRQAWEASSIEVRVQQQHFGFVYEPNLNFRIGSTRGSAKSYQQPNGICSVGCSSLNRIERRVAASSADSIISGEELLLLLSVRRPLPDSITASSGSATTTPNAAQRHQQQCLDDLLAAVTRGPLSRSVSYLLYMHPSAFYKYTLPCFLHGGASYVEGTAEPSQPDAKGALASAQGDTLEVQCLDSEKPKDKALLLQLQQQLQWARQYVDTFEEHLAIHIASAAPLRASLTEENGDQQEHQTAGLPVYAMAHTWAAVAPPGGLAGSFALAVEYLATLGLLLHLGSLQSPHIFRGGADVMWRSLQFASVRAPSMSGTRHVAARCLCEPSKIRP</sequence>
<dbReference type="EMBL" id="JROU02002273">
    <property type="protein sequence ID" value="OEH73610.1"/>
    <property type="molecule type" value="Genomic_DNA"/>
</dbReference>
<dbReference type="AlphaFoldDB" id="A0A1D3CQY2"/>
<evidence type="ECO:0000313" key="2">
    <source>
        <dbReference type="Proteomes" id="UP000095192"/>
    </source>
</evidence>
<dbReference type="InParanoid" id="A0A1D3CQY2"/>
<dbReference type="Proteomes" id="UP000095192">
    <property type="component" value="Unassembled WGS sequence"/>
</dbReference>
<comment type="caution">
    <text evidence="1">The sequence shown here is derived from an EMBL/GenBank/DDBJ whole genome shotgun (WGS) entry which is preliminary data.</text>
</comment>
<proteinExistence type="predicted"/>
<organism evidence="1 2">
    <name type="scientific">Cyclospora cayetanensis</name>
    <dbReference type="NCBI Taxonomy" id="88456"/>
    <lineage>
        <taxon>Eukaryota</taxon>
        <taxon>Sar</taxon>
        <taxon>Alveolata</taxon>
        <taxon>Apicomplexa</taxon>
        <taxon>Conoidasida</taxon>
        <taxon>Coccidia</taxon>
        <taxon>Eucoccidiorida</taxon>
        <taxon>Eimeriorina</taxon>
        <taxon>Eimeriidae</taxon>
        <taxon>Cyclospora</taxon>
    </lineage>
</organism>
<accession>A0A1D3CQY2</accession>